<keyword evidence="1" id="KW-0285">Flavoprotein</keyword>
<dbReference type="InterPro" id="IPR000415">
    <property type="entry name" value="Nitroreductase-like"/>
</dbReference>
<evidence type="ECO:0000259" key="5">
    <source>
        <dbReference type="Pfam" id="PF00881"/>
    </source>
</evidence>
<dbReference type="NCBIfam" id="NF003768">
    <property type="entry name" value="PRK05365.1"/>
    <property type="match status" value="1"/>
</dbReference>
<keyword evidence="4" id="KW-0560">Oxidoreductase</keyword>
<gene>
    <name evidence="6" type="ORF">METZ01_LOCUS284650</name>
</gene>
<dbReference type="AlphaFoldDB" id="A0A382L4Y3"/>
<dbReference type="EMBL" id="UINC01084808">
    <property type="protein sequence ID" value="SVC31796.1"/>
    <property type="molecule type" value="Genomic_DNA"/>
</dbReference>
<evidence type="ECO:0000313" key="6">
    <source>
        <dbReference type="EMBL" id="SVC31796.1"/>
    </source>
</evidence>
<dbReference type="InterPro" id="IPR023936">
    <property type="entry name" value="RutE-like"/>
</dbReference>
<dbReference type="HAMAP" id="MF_01204">
    <property type="entry name" value="Oxidoreductase_RutE_HadB"/>
    <property type="match status" value="1"/>
</dbReference>
<keyword evidence="2" id="KW-0288">FMN</keyword>
<evidence type="ECO:0000256" key="1">
    <source>
        <dbReference type="ARBA" id="ARBA00022630"/>
    </source>
</evidence>
<organism evidence="6">
    <name type="scientific">marine metagenome</name>
    <dbReference type="NCBI Taxonomy" id="408172"/>
    <lineage>
        <taxon>unclassified sequences</taxon>
        <taxon>metagenomes</taxon>
        <taxon>ecological metagenomes</taxon>
    </lineage>
</organism>
<accession>A0A382L4Y3</accession>
<dbReference type="Gene3D" id="3.40.109.10">
    <property type="entry name" value="NADH Oxidase"/>
    <property type="match status" value="1"/>
</dbReference>
<dbReference type="InterPro" id="IPR050461">
    <property type="entry name" value="Nitroreductase_HadB/RutE"/>
</dbReference>
<dbReference type="InterPro" id="IPR029479">
    <property type="entry name" value="Nitroreductase"/>
</dbReference>
<dbReference type="PANTHER" id="PTHR43543:SF1">
    <property type="entry name" value="MALONIC SEMIALDEHYDE REDUCTASE RUTE-RELATED"/>
    <property type="match status" value="1"/>
</dbReference>
<dbReference type="CDD" id="cd02148">
    <property type="entry name" value="RutE-like"/>
    <property type="match status" value="1"/>
</dbReference>
<feature type="domain" description="Nitroreductase" evidence="5">
    <location>
        <begin position="21"/>
        <end position="171"/>
    </location>
</feature>
<dbReference type="PANTHER" id="PTHR43543">
    <property type="entry name" value="MALONIC SEMIALDEHYDE REDUCTASE RUTE-RELATED"/>
    <property type="match status" value="1"/>
</dbReference>
<reference evidence="6" key="1">
    <citation type="submission" date="2018-05" db="EMBL/GenBank/DDBJ databases">
        <authorList>
            <person name="Lanie J.A."/>
            <person name="Ng W.-L."/>
            <person name="Kazmierczak K.M."/>
            <person name="Andrzejewski T.M."/>
            <person name="Davidsen T.M."/>
            <person name="Wayne K.J."/>
            <person name="Tettelin H."/>
            <person name="Glass J.I."/>
            <person name="Rusch D."/>
            <person name="Podicherti R."/>
            <person name="Tsui H.-C.T."/>
            <person name="Winkler M.E."/>
        </authorList>
    </citation>
    <scope>NUCLEOTIDE SEQUENCE</scope>
</reference>
<name>A0A382L4Y3_9ZZZZ</name>
<dbReference type="GO" id="GO:0016491">
    <property type="term" value="F:oxidoreductase activity"/>
    <property type="evidence" value="ECO:0007669"/>
    <property type="project" value="UniProtKB-KW"/>
</dbReference>
<dbReference type="SUPFAM" id="SSF55469">
    <property type="entry name" value="FMN-dependent nitroreductase-like"/>
    <property type="match status" value="1"/>
</dbReference>
<evidence type="ECO:0000256" key="2">
    <source>
        <dbReference type="ARBA" id="ARBA00022643"/>
    </source>
</evidence>
<evidence type="ECO:0000256" key="4">
    <source>
        <dbReference type="ARBA" id="ARBA00023002"/>
    </source>
</evidence>
<protein>
    <recommendedName>
        <fullName evidence="5">Nitroreductase domain-containing protein</fullName>
    </recommendedName>
</protein>
<evidence type="ECO:0000256" key="3">
    <source>
        <dbReference type="ARBA" id="ARBA00022857"/>
    </source>
</evidence>
<keyword evidence="3" id="KW-0521">NADP</keyword>
<sequence>MLSNSSLETLFTKARSQNGWLNKDITDEQIHQLYDLLKFGPTSANCCPARFTFIRTKEAKERLKPYLDSGNINKSMSAPAVAIISYDIDFYEKLPYLFPHTNAKSWYEGKEQKIKFTAELNATLQGAYFIIAARSVGLDCGPMIGFNKEKLNQEFFPNEKIKSIFICGIGYGDDTKVRQRSPRLSFEEACEIL</sequence>
<dbReference type="Pfam" id="PF00881">
    <property type="entry name" value="Nitroreductase"/>
    <property type="match status" value="1"/>
</dbReference>
<proteinExistence type="inferred from homology"/>